<feature type="region of interest" description="Disordered" evidence="1">
    <location>
        <begin position="303"/>
        <end position="338"/>
    </location>
</feature>
<sequence>MERESVVVKPHHVIASSESRNSSKNMPRFSSNDMVHNHYLEEAKKKTQESVRNSRPSVMPSARSQITADGSKTKPRINNQQSRNCLHLRLKCIFNANHDSCVTKFLKEANSRPKVPSNKTTNINKPVEKISVAKKPERQIPTGQRFSIKKTYVVREKTTTPRSCLKWKPTGKIFKTVGVRWILARKIFNSSTTKVDSEPSDGSNDEITNQYECEQTLDISAGTLNLSACTSFNPKKEGLRVCLELKIHDHSNKLSSSKLVPKVVPPADKTATSQQELELLFSPMYEEYFNAGNQSVSKSFALSRSINSTQHDTQPTLNAPPTSEPINPPTNVNAEENM</sequence>
<feature type="region of interest" description="Disordered" evidence="1">
    <location>
        <begin position="1"/>
        <end position="29"/>
    </location>
</feature>
<feature type="region of interest" description="Disordered" evidence="1">
    <location>
        <begin position="43"/>
        <end position="78"/>
    </location>
</feature>
<name>A0A699GWK8_TANCI</name>
<comment type="caution">
    <text evidence="2">The sequence shown here is derived from an EMBL/GenBank/DDBJ whole genome shotgun (WGS) entry which is preliminary data.</text>
</comment>
<proteinExistence type="predicted"/>
<dbReference type="EMBL" id="BKCJ010061159">
    <property type="protein sequence ID" value="GEW50405.1"/>
    <property type="molecule type" value="Genomic_DNA"/>
</dbReference>
<accession>A0A699GWK8</accession>
<evidence type="ECO:0000313" key="2">
    <source>
        <dbReference type="EMBL" id="GEW50405.1"/>
    </source>
</evidence>
<feature type="compositionally biased region" description="Polar residues" evidence="1">
    <location>
        <begin position="329"/>
        <end position="338"/>
    </location>
</feature>
<reference evidence="2" key="1">
    <citation type="journal article" date="2019" name="Sci. Rep.">
        <title>Draft genome of Tanacetum cinerariifolium, the natural source of mosquito coil.</title>
        <authorList>
            <person name="Yamashiro T."/>
            <person name="Shiraishi A."/>
            <person name="Satake H."/>
            <person name="Nakayama K."/>
        </authorList>
    </citation>
    <scope>NUCLEOTIDE SEQUENCE</scope>
</reference>
<feature type="compositionally biased region" description="Polar residues" evidence="1">
    <location>
        <begin position="16"/>
        <end position="29"/>
    </location>
</feature>
<organism evidence="2">
    <name type="scientific">Tanacetum cinerariifolium</name>
    <name type="common">Dalmatian daisy</name>
    <name type="synonym">Chrysanthemum cinerariifolium</name>
    <dbReference type="NCBI Taxonomy" id="118510"/>
    <lineage>
        <taxon>Eukaryota</taxon>
        <taxon>Viridiplantae</taxon>
        <taxon>Streptophyta</taxon>
        <taxon>Embryophyta</taxon>
        <taxon>Tracheophyta</taxon>
        <taxon>Spermatophyta</taxon>
        <taxon>Magnoliopsida</taxon>
        <taxon>eudicotyledons</taxon>
        <taxon>Gunneridae</taxon>
        <taxon>Pentapetalae</taxon>
        <taxon>asterids</taxon>
        <taxon>campanulids</taxon>
        <taxon>Asterales</taxon>
        <taxon>Asteraceae</taxon>
        <taxon>Asteroideae</taxon>
        <taxon>Anthemideae</taxon>
        <taxon>Anthemidinae</taxon>
        <taxon>Tanacetum</taxon>
    </lineage>
</organism>
<protein>
    <submittedName>
        <fullName evidence="2">Uncharacterized protein</fullName>
    </submittedName>
</protein>
<feature type="compositionally biased region" description="Polar residues" evidence="1">
    <location>
        <begin position="50"/>
        <end position="78"/>
    </location>
</feature>
<evidence type="ECO:0000256" key="1">
    <source>
        <dbReference type="SAM" id="MobiDB-lite"/>
    </source>
</evidence>
<dbReference type="AlphaFoldDB" id="A0A699GWK8"/>
<gene>
    <name evidence="2" type="ORF">Tci_222381</name>
</gene>
<feature type="compositionally biased region" description="Polar residues" evidence="1">
    <location>
        <begin position="303"/>
        <end position="321"/>
    </location>
</feature>